<dbReference type="EMBL" id="JADLQX010000005">
    <property type="protein sequence ID" value="MBF6297655.1"/>
    <property type="molecule type" value="Genomic_DNA"/>
</dbReference>
<reference evidence="2 3" key="1">
    <citation type="submission" date="2020-10" db="EMBL/GenBank/DDBJ databases">
        <title>Identification of Nocardia species via Next-generation sequencing and recognition of intraspecies genetic diversity.</title>
        <authorList>
            <person name="Li P."/>
            <person name="Li P."/>
            <person name="Lu B."/>
        </authorList>
    </citation>
    <scope>NUCLEOTIDE SEQUENCE [LARGE SCALE GENOMIC DNA]</scope>
    <source>
        <strain evidence="2 3">BJ06-0157</strain>
    </source>
</reference>
<comment type="caution">
    <text evidence="2">The sequence shown here is derived from an EMBL/GenBank/DDBJ whole genome shotgun (WGS) entry which is preliminary data.</text>
</comment>
<dbReference type="Proteomes" id="UP000702209">
    <property type="component" value="Unassembled WGS sequence"/>
</dbReference>
<accession>A0ABS0CM17</accession>
<name>A0ABS0CM17_9NOCA</name>
<evidence type="ECO:0000313" key="2">
    <source>
        <dbReference type="EMBL" id="MBF6297655.1"/>
    </source>
</evidence>
<organism evidence="2 3">
    <name type="scientific">Nocardia amamiensis</name>
    <dbReference type="NCBI Taxonomy" id="404578"/>
    <lineage>
        <taxon>Bacteria</taxon>
        <taxon>Bacillati</taxon>
        <taxon>Actinomycetota</taxon>
        <taxon>Actinomycetes</taxon>
        <taxon>Mycobacteriales</taxon>
        <taxon>Nocardiaceae</taxon>
        <taxon>Nocardia</taxon>
    </lineage>
</organism>
<dbReference type="RefSeq" id="WP_195128993.1">
    <property type="nucleotide sequence ID" value="NZ_JADLQX010000005.1"/>
</dbReference>
<keyword evidence="3" id="KW-1185">Reference proteome</keyword>
<feature type="region of interest" description="Disordered" evidence="1">
    <location>
        <begin position="1"/>
        <end position="35"/>
    </location>
</feature>
<dbReference type="SUPFAM" id="SSF160424">
    <property type="entry name" value="BH3703-like"/>
    <property type="match status" value="1"/>
</dbReference>
<sequence length="527" mass="57306">MTRPDDEAENRAASDDAGSGGGPDEPTAGDAGDAFMRQFMTSFQEHSDDPDVEFTLVEDEGSDIAERAKQLNHQIARELAASGPQGWARLNAVFALTTGAEVAQVVFADDQDRSVRIQPTEAVLALAREQRQLSAELSDGPWWRLVLTLTNVGEIEVDYDYGDEPFPDDQLFPPEIYRADLEVYPRDTLPVWLAAYCGHDGRQSRTAQEAAVQARADREAGVRGVLSERDFPAFPVMWSRWAVMAAAFVAAGSQWGPRVLPALGWFEGAKRSGSTLYVLPGGRAVLSGGVWNAPELDATYNDGEPMPAFFAGAPEWVANPVLNPRAANGLLSFCYWWENGNWYRGESSPADQLSDAVPGIWTADTVAEVITGLVAEQPTDQQRAAVTTLVSAAEVGVVTRDTLVDVFGDDGSFDVDSALYQLTMAGVALSLPEPMAADEAISRVRQYIQDRGMDTSGYPLDELRADRISVGWMVYVPTEPGEISIGRALFYIADDGVLEQSSSSVAPSVYIAEFEQRFQQRQGSVEA</sequence>
<gene>
    <name evidence="2" type="ORF">IU459_08875</name>
</gene>
<dbReference type="InterPro" id="IPR036170">
    <property type="entry name" value="YezG-like_sf"/>
</dbReference>
<protein>
    <submittedName>
        <fullName evidence="2">Uncharacterized protein</fullName>
    </submittedName>
</protein>
<proteinExistence type="predicted"/>
<evidence type="ECO:0000256" key="1">
    <source>
        <dbReference type="SAM" id="MobiDB-lite"/>
    </source>
</evidence>
<evidence type="ECO:0000313" key="3">
    <source>
        <dbReference type="Proteomes" id="UP000702209"/>
    </source>
</evidence>